<name>A0ABV6SKN7_AZOPA</name>
<dbReference type="PANTHER" id="PTHR30346">
    <property type="entry name" value="TRANSCRIPTIONAL DUAL REGULATOR HCAR-RELATED"/>
    <property type="match status" value="1"/>
</dbReference>
<dbReference type="Pfam" id="PF03466">
    <property type="entry name" value="LysR_substrate"/>
    <property type="match status" value="1"/>
</dbReference>
<dbReference type="RefSeq" id="WP_376945739.1">
    <property type="nucleotide sequence ID" value="NZ_CP171449.1"/>
</dbReference>
<evidence type="ECO:0000256" key="3">
    <source>
        <dbReference type="ARBA" id="ARBA00023125"/>
    </source>
</evidence>
<accession>A0ABV6SKN7</accession>
<evidence type="ECO:0000313" key="7">
    <source>
        <dbReference type="Proteomes" id="UP001589891"/>
    </source>
</evidence>
<feature type="domain" description="HTH lysR-type" evidence="5">
    <location>
        <begin position="1"/>
        <end position="57"/>
    </location>
</feature>
<gene>
    <name evidence="6" type="ORF">ACFFGX_11175</name>
</gene>
<dbReference type="InterPro" id="IPR005119">
    <property type="entry name" value="LysR_subst-bd"/>
</dbReference>
<evidence type="ECO:0000256" key="2">
    <source>
        <dbReference type="ARBA" id="ARBA00023015"/>
    </source>
</evidence>
<sequence>MFKKLEIFLAFMRSGNLSRAAAELDTSKVSVHRALHSLENALRCPLFKREGRELTPLESAHVLEERTQKLVADVLDTVRPTREAANSLLADQAEVNLAALREATFITLTQGLTTHQDALRVFRQAGFAPKVASRSTTSSACSAWSAPGVAYALLPGRIATVYENRIRLIPLETHYRLQQQIGVVLLKSRERNPKLLALLAECRMYAKRHAG</sequence>
<dbReference type="SUPFAM" id="SSF46785">
    <property type="entry name" value="Winged helix' DNA-binding domain"/>
    <property type="match status" value="1"/>
</dbReference>
<dbReference type="Pfam" id="PF00126">
    <property type="entry name" value="HTH_1"/>
    <property type="match status" value="1"/>
</dbReference>
<keyword evidence="2" id="KW-0805">Transcription regulation</keyword>
<dbReference type="InterPro" id="IPR000847">
    <property type="entry name" value="LysR_HTH_N"/>
</dbReference>
<comment type="caution">
    <text evidence="6">The sequence shown here is derived from an EMBL/GenBank/DDBJ whole genome shotgun (WGS) entry which is preliminary data.</text>
</comment>
<dbReference type="SUPFAM" id="SSF53850">
    <property type="entry name" value="Periplasmic binding protein-like II"/>
    <property type="match status" value="1"/>
</dbReference>
<evidence type="ECO:0000256" key="1">
    <source>
        <dbReference type="ARBA" id="ARBA00009437"/>
    </source>
</evidence>
<keyword evidence="4" id="KW-0804">Transcription</keyword>
<dbReference type="PROSITE" id="PS50931">
    <property type="entry name" value="HTH_LYSR"/>
    <property type="match status" value="1"/>
</dbReference>
<dbReference type="InterPro" id="IPR036388">
    <property type="entry name" value="WH-like_DNA-bd_sf"/>
</dbReference>
<dbReference type="InterPro" id="IPR036390">
    <property type="entry name" value="WH_DNA-bd_sf"/>
</dbReference>
<proteinExistence type="inferred from homology"/>
<evidence type="ECO:0000259" key="5">
    <source>
        <dbReference type="PROSITE" id="PS50931"/>
    </source>
</evidence>
<keyword evidence="3" id="KW-0238">DNA-binding</keyword>
<reference evidence="6 7" key="1">
    <citation type="submission" date="2024-09" db="EMBL/GenBank/DDBJ databases">
        <authorList>
            <person name="Sun Q."/>
            <person name="Mori K."/>
        </authorList>
    </citation>
    <scope>NUCLEOTIDE SEQUENCE [LARGE SCALE GENOMIC DNA]</scope>
    <source>
        <strain evidence="6 7">NCAIM B.01794</strain>
    </source>
</reference>
<comment type="similarity">
    <text evidence="1">Belongs to the LysR transcriptional regulatory family.</text>
</comment>
<dbReference type="PANTHER" id="PTHR30346:SF0">
    <property type="entry name" value="HCA OPERON TRANSCRIPTIONAL ACTIVATOR HCAR"/>
    <property type="match status" value="1"/>
</dbReference>
<organism evidence="6 7">
    <name type="scientific">Azorhizophilus paspali</name>
    <name type="common">Azotobacter paspali</name>
    <dbReference type="NCBI Taxonomy" id="69963"/>
    <lineage>
        <taxon>Bacteria</taxon>
        <taxon>Pseudomonadati</taxon>
        <taxon>Pseudomonadota</taxon>
        <taxon>Gammaproteobacteria</taxon>
        <taxon>Pseudomonadales</taxon>
        <taxon>Pseudomonadaceae</taxon>
        <taxon>Azorhizophilus</taxon>
    </lineage>
</organism>
<dbReference type="Gene3D" id="1.10.10.10">
    <property type="entry name" value="Winged helix-like DNA-binding domain superfamily/Winged helix DNA-binding domain"/>
    <property type="match status" value="1"/>
</dbReference>
<dbReference type="EMBL" id="JBHLSS010000067">
    <property type="protein sequence ID" value="MFC0710097.1"/>
    <property type="molecule type" value="Genomic_DNA"/>
</dbReference>
<keyword evidence="7" id="KW-1185">Reference proteome</keyword>
<evidence type="ECO:0000313" key="6">
    <source>
        <dbReference type="EMBL" id="MFC0710097.1"/>
    </source>
</evidence>
<dbReference type="Proteomes" id="UP001589891">
    <property type="component" value="Unassembled WGS sequence"/>
</dbReference>
<dbReference type="Gene3D" id="3.40.190.10">
    <property type="entry name" value="Periplasmic binding protein-like II"/>
    <property type="match status" value="1"/>
</dbReference>
<evidence type="ECO:0000256" key="4">
    <source>
        <dbReference type="ARBA" id="ARBA00023163"/>
    </source>
</evidence>
<protein>
    <submittedName>
        <fullName evidence="6">LysR family transcriptional regulator</fullName>
    </submittedName>
</protein>